<dbReference type="InterPro" id="IPR027417">
    <property type="entry name" value="P-loop_NTPase"/>
</dbReference>
<evidence type="ECO:0000256" key="1">
    <source>
        <dbReference type="ARBA" id="ARBA00006914"/>
    </source>
</evidence>
<dbReference type="Pfam" id="PF00004">
    <property type="entry name" value="AAA"/>
    <property type="match status" value="1"/>
</dbReference>
<dbReference type="Gene3D" id="3.40.50.300">
    <property type="entry name" value="P-loop containing nucleotide triphosphate hydrolases"/>
    <property type="match status" value="1"/>
</dbReference>
<protein>
    <recommendedName>
        <fullName evidence="4">AAA+ ATPase domain-containing protein</fullName>
    </recommendedName>
</protein>
<comment type="caution">
    <text evidence="5">The sequence shown here is derived from an EMBL/GenBank/DDBJ whole genome shotgun (WGS) entry which is preliminary data.</text>
</comment>
<reference evidence="6" key="1">
    <citation type="journal article" date="2019" name="Int. J. Syst. Evol. Microbiol.">
        <title>The Global Catalogue of Microorganisms (GCM) 10K type strain sequencing project: providing services to taxonomists for standard genome sequencing and annotation.</title>
        <authorList>
            <consortium name="The Broad Institute Genomics Platform"/>
            <consortium name="The Broad Institute Genome Sequencing Center for Infectious Disease"/>
            <person name="Wu L."/>
            <person name="Ma J."/>
        </authorList>
    </citation>
    <scope>NUCLEOTIDE SEQUENCE [LARGE SCALE GENOMIC DNA]</scope>
    <source>
        <strain evidence="6">KCTC 23917</strain>
    </source>
</reference>
<keyword evidence="3" id="KW-0067">ATP-binding</keyword>
<dbReference type="Gene3D" id="1.10.8.60">
    <property type="match status" value="1"/>
</dbReference>
<evidence type="ECO:0000313" key="6">
    <source>
        <dbReference type="Proteomes" id="UP000653343"/>
    </source>
</evidence>
<gene>
    <name evidence="5" type="ORF">GCM10010946_12310</name>
</gene>
<dbReference type="Proteomes" id="UP000653343">
    <property type="component" value="Unassembled WGS sequence"/>
</dbReference>
<evidence type="ECO:0000256" key="2">
    <source>
        <dbReference type="ARBA" id="ARBA00022741"/>
    </source>
</evidence>
<name>A0ABQ2XVV0_9BURK</name>
<sequence length="450" mass="49561">MTNTAAANAATLERELTWCAEMIDTAISLYFGQECVHRDISELLPPPVDDDPSPYAKLVRQHCMSTSERLILILALAPVLRPQLLAPFLLKNTAMDRGFTEFGGVPDNSGTGFLPSVETAVFILAGESLTRRFALAALFETTHFFYSTGILDFATAGNITATGFSVFSAPLKIRPEKLAFILTGEESDPPLSTRFPAQRLETALSWDDLVLCDSTMQAAQEILTWTVNAEKLMHDWHLNKFIQPGYRSLFYGPPGAGKKLTASLLGKSAGLRVYKISVALVISASPEDAEAHLENLFELAAVNRWILYLDEADLLSNGGCPDYQSNIPQTIACLWQHINSYPGVVLLAANQKNPFSSALMHRLHSAIHFPAPDAGERLRLWRKAFDNPVKQDTSIDLEKIADQYEITGGSVINVLRSACLIALQRGSDIITQDDLLTGIRREMQKTDHLA</sequence>
<keyword evidence="6" id="KW-1185">Reference proteome</keyword>
<dbReference type="SMART" id="SM00382">
    <property type="entry name" value="AAA"/>
    <property type="match status" value="1"/>
</dbReference>
<feature type="domain" description="AAA+ ATPase" evidence="4">
    <location>
        <begin position="244"/>
        <end position="373"/>
    </location>
</feature>
<dbReference type="PANTHER" id="PTHR23073">
    <property type="entry name" value="26S PROTEASOME REGULATORY SUBUNIT"/>
    <property type="match status" value="1"/>
</dbReference>
<comment type="similarity">
    <text evidence="1">Belongs to the AAA ATPase family.</text>
</comment>
<dbReference type="InterPro" id="IPR003593">
    <property type="entry name" value="AAA+_ATPase"/>
</dbReference>
<accession>A0ABQ2XVV0</accession>
<dbReference type="InterPro" id="IPR003959">
    <property type="entry name" value="ATPase_AAA_core"/>
</dbReference>
<keyword evidence="2" id="KW-0547">Nucleotide-binding</keyword>
<dbReference type="InterPro" id="IPR050221">
    <property type="entry name" value="26S_Proteasome_ATPase"/>
</dbReference>
<organism evidence="5 6">
    <name type="scientific">Undibacterium squillarum</name>
    <dbReference type="NCBI Taxonomy" id="1131567"/>
    <lineage>
        <taxon>Bacteria</taxon>
        <taxon>Pseudomonadati</taxon>
        <taxon>Pseudomonadota</taxon>
        <taxon>Betaproteobacteria</taxon>
        <taxon>Burkholderiales</taxon>
        <taxon>Oxalobacteraceae</taxon>
        <taxon>Undibacterium</taxon>
    </lineage>
</organism>
<dbReference type="SUPFAM" id="SSF52540">
    <property type="entry name" value="P-loop containing nucleoside triphosphate hydrolases"/>
    <property type="match status" value="1"/>
</dbReference>
<evidence type="ECO:0000259" key="4">
    <source>
        <dbReference type="SMART" id="SM00382"/>
    </source>
</evidence>
<dbReference type="EMBL" id="BMYU01000002">
    <property type="protein sequence ID" value="GGX36201.1"/>
    <property type="molecule type" value="Genomic_DNA"/>
</dbReference>
<proteinExistence type="inferred from homology"/>
<evidence type="ECO:0000313" key="5">
    <source>
        <dbReference type="EMBL" id="GGX36201.1"/>
    </source>
</evidence>
<evidence type="ECO:0000256" key="3">
    <source>
        <dbReference type="ARBA" id="ARBA00022840"/>
    </source>
</evidence>